<dbReference type="OrthoDB" id="2678684at2759"/>
<protein>
    <submittedName>
        <fullName evidence="1">Uncharacterized protein</fullName>
    </submittedName>
</protein>
<evidence type="ECO:0000313" key="2">
    <source>
        <dbReference type="Proteomes" id="UP000823399"/>
    </source>
</evidence>
<evidence type="ECO:0000313" key="1">
    <source>
        <dbReference type="EMBL" id="KAG2103485.1"/>
    </source>
</evidence>
<dbReference type="GeneID" id="64700236"/>
<name>A0A9P7F1U9_9AGAM</name>
<reference evidence="1" key="1">
    <citation type="journal article" date="2020" name="New Phytol.">
        <title>Comparative genomics reveals dynamic genome evolution in host specialist ectomycorrhizal fungi.</title>
        <authorList>
            <person name="Lofgren L.A."/>
            <person name="Nguyen N.H."/>
            <person name="Vilgalys R."/>
            <person name="Ruytinx J."/>
            <person name="Liao H.L."/>
            <person name="Branco S."/>
            <person name="Kuo A."/>
            <person name="LaButti K."/>
            <person name="Lipzen A."/>
            <person name="Andreopoulos W."/>
            <person name="Pangilinan J."/>
            <person name="Riley R."/>
            <person name="Hundley H."/>
            <person name="Na H."/>
            <person name="Barry K."/>
            <person name="Grigoriev I.V."/>
            <person name="Stajich J.E."/>
            <person name="Kennedy P.G."/>
        </authorList>
    </citation>
    <scope>NUCLEOTIDE SEQUENCE</scope>
    <source>
        <strain evidence="1">FC423</strain>
    </source>
</reference>
<dbReference type="RefSeq" id="XP_041290579.1">
    <property type="nucleotide sequence ID" value="XM_041437977.1"/>
</dbReference>
<comment type="caution">
    <text evidence="1">The sequence shown here is derived from an EMBL/GenBank/DDBJ whole genome shotgun (WGS) entry which is preliminary data.</text>
</comment>
<accession>A0A9P7F1U9</accession>
<proteinExistence type="predicted"/>
<dbReference type="AlphaFoldDB" id="A0A9P7F1U9"/>
<dbReference type="EMBL" id="JABBWM010000044">
    <property type="protein sequence ID" value="KAG2103485.1"/>
    <property type="molecule type" value="Genomic_DNA"/>
</dbReference>
<sequence>MTNESIPQGVDATLLDNLSCAILTAVHPNHSQDRTVQYGGPDISFHENRDTCYSRLILALAQNDKWHERLAHDGHFERCISLAEDAFERSTWVPGCYLAGIFTHIKPLHHALPFSPTQERWQAFIRGQWKSAHRYMWHDISALPALVVATRQYSISWNSSADEDLAELTKDVHGALESFFSVIVYGLDQALFDAALLSVQGLYDDLHRMIENSNTLHTDNGSLES</sequence>
<gene>
    <name evidence="1" type="ORF">F5147DRAFT_706270</name>
</gene>
<organism evidence="1 2">
    <name type="scientific">Suillus discolor</name>
    <dbReference type="NCBI Taxonomy" id="1912936"/>
    <lineage>
        <taxon>Eukaryota</taxon>
        <taxon>Fungi</taxon>
        <taxon>Dikarya</taxon>
        <taxon>Basidiomycota</taxon>
        <taxon>Agaricomycotina</taxon>
        <taxon>Agaricomycetes</taxon>
        <taxon>Agaricomycetidae</taxon>
        <taxon>Boletales</taxon>
        <taxon>Suillineae</taxon>
        <taxon>Suillaceae</taxon>
        <taxon>Suillus</taxon>
    </lineage>
</organism>
<dbReference type="Proteomes" id="UP000823399">
    <property type="component" value="Unassembled WGS sequence"/>
</dbReference>
<keyword evidence="2" id="KW-1185">Reference proteome</keyword>